<name>A0AAV9X8Y8_9PEZI</name>
<evidence type="ECO:0000313" key="3">
    <source>
        <dbReference type="EMBL" id="KAK6538555.1"/>
    </source>
</evidence>
<dbReference type="Proteomes" id="UP001365542">
    <property type="component" value="Unassembled WGS sequence"/>
</dbReference>
<protein>
    <submittedName>
        <fullName evidence="3">Uncharacterized protein</fullName>
    </submittedName>
</protein>
<keyword evidence="4" id="KW-1185">Reference proteome</keyword>
<dbReference type="AlphaFoldDB" id="A0AAV9X8Y8"/>
<accession>A0AAV9X8Y8</accession>
<feature type="transmembrane region" description="Helical" evidence="2">
    <location>
        <begin position="14"/>
        <end position="36"/>
    </location>
</feature>
<feature type="transmembrane region" description="Helical" evidence="2">
    <location>
        <begin position="95"/>
        <end position="118"/>
    </location>
</feature>
<organism evidence="3 4">
    <name type="scientific">Orbilia ellipsospora</name>
    <dbReference type="NCBI Taxonomy" id="2528407"/>
    <lineage>
        <taxon>Eukaryota</taxon>
        <taxon>Fungi</taxon>
        <taxon>Dikarya</taxon>
        <taxon>Ascomycota</taxon>
        <taxon>Pezizomycotina</taxon>
        <taxon>Orbiliomycetes</taxon>
        <taxon>Orbiliales</taxon>
        <taxon>Orbiliaceae</taxon>
        <taxon>Orbilia</taxon>
    </lineage>
</organism>
<feature type="compositionally biased region" description="Acidic residues" evidence="1">
    <location>
        <begin position="203"/>
        <end position="214"/>
    </location>
</feature>
<sequence>MSDVFQRPFFQRTVFWLCTAILLFFSAVTICSKYSIATTVWSRIQTSASQRTSAISYPFQIMHSIVTERTQQSARYRRATENKSNIKSSDPNTTLVAVSASVGSVVIVSSLIAAFVLIRRSRMYEAPVVGVKPEPDLESRQLYWEIRDVLPMPGVLISRQTGILPIPELNDRPTSPSSTDIADGTQDLPLPERDAFNANQGEDGNEEEDGDDYLEQLPIPPPPPEVYVGATINFGNFSP</sequence>
<keyword evidence="2" id="KW-1133">Transmembrane helix</keyword>
<keyword evidence="2" id="KW-0812">Transmembrane</keyword>
<feature type="region of interest" description="Disordered" evidence="1">
    <location>
        <begin position="166"/>
        <end position="228"/>
    </location>
</feature>
<evidence type="ECO:0000256" key="1">
    <source>
        <dbReference type="SAM" id="MobiDB-lite"/>
    </source>
</evidence>
<evidence type="ECO:0000256" key="2">
    <source>
        <dbReference type="SAM" id="Phobius"/>
    </source>
</evidence>
<proteinExistence type="predicted"/>
<evidence type="ECO:0000313" key="4">
    <source>
        <dbReference type="Proteomes" id="UP001365542"/>
    </source>
</evidence>
<keyword evidence="2" id="KW-0472">Membrane</keyword>
<reference evidence="3 4" key="1">
    <citation type="submission" date="2019-10" db="EMBL/GenBank/DDBJ databases">
        <authorList>
            <person name="Palmer J.M."/>
        </authorList>
    </citation>
    <scope>NUCLEOTIDE SEQUENCE [LARGE SCALE GENOMIC DNA]</scope>
    <source>
        <strain evidence="3 4">TWF694</strain>
    </source>
</reference>
<comment type="caution">
    <text evidence="3">The sequence shown here is derived from an EMBL/GenBank/DDBJ whole genome shotgun (WGS) entry which is preliminary data.</text>
</comment>
<gene>
    <name evidence="3" type="ORF">TWF694_010134</name>
</gene>
<dbReference type="EMBL" id="JAVHJO010000007">
    <property type="protein sequence ID" value="KAK6538555.1"/>
    <property type="molecule type" value="Genomic_DNA"/>
</dbReference>